<evidence type="ECO:0000256" key="7">
    <source>
        <dbReference type="SAM" id="Phobius"/>
    </source>
</evidence>
<feature type="region of interest" description="Disordered" evidence="6">
    <location>
        <begin position="290"/>
        <end position="324"/>
    </location>
</feature>
<keyword evidence="3 7" id="KW-0812">Transmembrane</keyword>
<dbReference type="CDD" id="cd14474">
    <property type="entry name" value="SPX_YDR089W"/>
    <property type="match status" value="1"/>
</dbReference>
<keyword evidence="2" id="KW-0926">Vacuole</keyword>
<feature type="compositionally biased region" description="Basic and acidic residues" evidence="6">
    <location>
        <begin position="290"/>
        <end position="299"/>
    </location>
</feature>
<reference evidence="9" key="1">
    <citation type="journal article" date="2021" name="Nat. Commun.">
        <title>Genetic determinants of endophytism in the Arabidopsis root mycobiome.</title>
        <authorList>
            <person name="Mesny F."/>
            <person name="Miyauchi S."/>
            <person name="Thiergart T."/>
            <person name="Pickel B."/>
            <person name="Atanasova L."/>
            <person name="Karlsson M."/>
            <person name="Huettel B."/>
            <person name="Barry K.W."/>
            <person name="Haridas S."/>
            <person name="Chen C."/>
            <person name="Bauer D."/>
            <person name="Andreopoulos W."/>
            <person name="Pangilinan J."/>
            <person name="LaButti K."/>
            <person name="Riley R."/>
            <person name="Lipzen A."/>
            <person name="Clum A."/>
            <person name="Drula E."/>
            <person name="Henrissat B."/>
            <person name="Kohler A."/>
            <person name="Grigoriev I.V."/>
            <person name="Martin F.M."/>
            <person name="Hacquard S."/>
        </authorList>
    </citation>
    <scope>NUCLEOTIDE SEQUENCE</scope>
    <source>
        <strain evidence="9">MPI-SDFR-AT-0117</strain>
    </source>
</reference>
<dbReference type="InterPro" id="IPR004331">
    <property type="entry name" value="SPX_dom"/>
</dbReference>
<dbReference type="PANTHER" id="PTHR46140:SF1">
    <property type="entry name" value="VACUOLAR TRANSPORTER CHAPERONE COMPLEX SUBUNIT 4-RELATED"/>
    <property type="match status" value="1"/>
</dbReference>
<dbReference type="GO" id="GO:0006799">
    <property type="term" value="P:polyphosphate biosynthetic process"/>
    <property type="evidence" value="ECO:0007669"/>
    <property type="project" value="UniProtKB-ARBA"/>
</dbReference>
<keyword evidence="5 7" id="KW-0472">Membrane</keyword>
<organism evidence="9 10">
    <name type="scientific">Plectosphaerella plurivora</name>
    <dbReference type="NCBI Taxonomy" id="936078"/>
    <lineage>
        <taxon>Eukaryota</taxon>
        <taxon>Fungi</taxon>
        <taxon>Dikarya</taxon>
        <taxon>Ascomycota</taxon>
        <taxon>Pezizomycotina</taxon>
        <taxon>Sordariomycetes</taxon>
        <taxon>Hypocreomycetidae</taxon>
        <taxon>Glomerellales</taxon>
        <taxon>Plectosphaerellaceae</taxon>
        <taxon>Plectosphaerella</taxon>
    </lineage>
</organism>
<feature type="domain" description="SPX" evidence="8">
    <location>
        <begin position="1"/>
        <end position="163"/>
    </location>
</feature>
<feature type="transmembrane region" description="Helical" evidence="7">
    <location>
        <begin position="365"/>
        <end position="389"/>
    </location>
</feature>
<proteinExistence type="predicted"/>
<feature type="transmembrane region" description="Helical" evidence="7">
    <location>
        <begin position="401"/>
        <end position="423"/>
    </location>
</feature>
<evidence type="ECO:0000259" key="8">
    <source>
        <dbReference type="PROSITE" id="PS51382"/>
    </source>
</evidence>
<feature type="transmembrane region" description="Helical" evidence="7">
    <location>
        <begin position="435"/>
        <end position="456"/>
    </location>
</feature>
<dbReference type="Proteomes" id="UP000770015">
    <property type="component" value="Unassembled WGS sequence"/>
</dbReference>
<name>A0A9P9AE17_9PEZI</name>
<sequence>MKYGDQLEEASVPEWSLHNIDYNALKHEIKVHTTRSQATAIAIPGQQDHALQKFEDRLYVELCNQHDRVDLFVSSKADEIHRRLESVSSLVNRLIDKCDGDGSSRVSLKRQRRFAKYERDLLRCEEDILALSRFIKAQAEAFRKITKKYKKWTGSPTLGVRFRENVLWNPKSFVRRDFAHLQNRYEEIMRRLRDSTAQFSEPSSPSTAEPPSPRMLRERGVQEGARTPRFPELPPPQAHYWNEYDNGSDQGDGEYAIYIDPNADDSFPGLNSVRAIIRRPLQLATSWFSSRDRPDEEAAQRPLLTSDDTARGAPYGGISPFSNDTDEEIEYASSEDNLPFSGFAGYYAALPSVNEQRVERYREEVLAWSTIGAFAASFVLLAVASILLATGRHRLRVEVDAGVTVGVVASLFCACVGLGMMLLRTGTTSIMYRAAVWTTFLASCVFNGMLLILVVGNAA</sequence>
<feature type="region of interest" description="Disordered" evidence="6">
    <location>
        <begin position="194"/>
        <end position="236"/>
    </location>
</feature>
<dbReference type="PANTHER" id="PTHR46140">
    <property type="entry name" value="VACUOLAR TRANSPORTER CHAPERONE 1-RELATED"/>
    <property type="match status" value="1"/>
</dbReference>
<comment type="subcellular location">
    <subcellularLocation>
        <location evidence="1">Vacuole membrane</location>
        <topology evidence="1">Multi-pass membrane protein</topology>
    </subcellularLocation>
</comment>
<accession>A0A9P9AE17</accession>
<dbReference type="OrthoDB" id="5588846at2759"/>
<dbReference type="EMBL" id="JAGSXJ010000006">
    <property type="protein sequence ID" value="KAH6690568.1"/>
    <property type="molecule type" value="Genomic_DNA"/>
</dbReference>
<comment type="caution">
    <text evidence="9">The sequence shown here is derived from an EMBL/GenBank/DDBJ whole genome shotgun (WGS) entry which is preliminary data.</text>
</comment>
<evidence type="ECO:0000256" key="3">
    <source>
        <dbReference type="ARBA" id="ARBA00022692"/>
    </source>
</evidence>
<evidence type="ECO:0000313" key="10">
    <source>
        <dbReference type="Proteomes" id="UP000770015"/>
    </source>
</evidence>
<keyword evidence="4 7" id="KW-1133">Transmembrane helix</keyword>
<evidence type="ECO:0000256" key="1">
    <source>
        <dbReference type="ARBA" id="ARBA00004128"/>
    </source>
</evidence>
<dbReference type="GO" id="GO:0005774">
    <property type="term" value="C:vacuolar membrane"/>
    <property type="evidence" value="ECO:0007669"/>
    <property type="project" value="UniProtKB-SubCell"/>
</dbReference>
<evidence type="ECO:0000313" key="9">
    <source>
        <dbReference type="EMBL" id="KAH6690568.1"/>
    </source>
</evidence>
<evidence type="ECO:0000256" key="2">
    <source>
        <dbReference type="ARBA" id="ARBA00022554"/>
    </source>
</evidence>
<evidence type="ECO:0000256" key="4">
    <source>
        <dbReference type="ARBA" id="ARBA00022989"/>
    </source>
</evidence>
<gene>
    <name evidence="9" type="ORF">F5X68DRAFT_253459</name>
</gene>
<evidence type="ECO:0000256" key="5">
    <source>
        <dbReference type="ARBA" id="ARBA00023136"/>
    </source>
</evidence>
<dbReference type="PROSITE" id="PS51382">
    <property type="entry name" value="SPX"/>
    <property type="match status" value="1"/>
</dbReference>
<dbReference type="InterPro" id="IPR051572">
    <property type="entry name" value="VTC_Complex_Subunit"/>
</dbReference>
<dbReference type="AlphaFoldDB" id="A0A9P9AE17"/>
<protein>
    <recommendedName>
        <fullName evidence="8">SPX domain-containing protein</fullName>
    </recommendedName>
</protein>
<evidence type="ECO:0000256" key="6">
    <source>
        <dbReference type="SAM" id="MobiDB-lite"/>
    </source>
</evidence>
<keyword evidence="10" id="KW-1185">Reference proteome</keyword>